<evidence type="ECO:0000256" key="9">
    <source>
        <dbReference type="ARBA" id="ARBA00022824"/>
    </source>
</evidence>
<keyword evidence="8" id="KW-0732">Signal</keyword>
<keyword evidence="9" id="KW-0256">Endoplasmic reticulum</keyword>
<keyword evidence="7" id="KW-0812">Transmembrane</keyword>
<evidence type="ECO:0000256" key="4">
    <source>
        <dbReference type="ARBA" id="ARBA00011819"/>
    </source>
</evidence>
<evidence type="ECO:0000256" key="1">
    <source>
        <dbReference type="ARBA" id="ARBA00002838"/>
    </source>
</evidence>
<keyword evidence="11" id="KW-1133">Transmembrane helix</keyword>
<comment type="function">
    <text evidence="1">TRAP proteins are part of a complex whose function is to bind calcium to the ER membrane and thereby regulate the retention of ER resident proteins.</text>
</comment>
<keyword evidence="10" id="KW-0832">Ubl conjugation</keyword>
<accession>A0A7R8Z5T5</accession>
<dbReference type="EMBL" id="OA564625">
    <property type="protein sequence ID" value="CAD7195006.1"/>
    <property type="molecule type" value="Genomic_DNA"/>
</dbReference>
<sequence>MSRFTSAEVCSNPDVTASAYTTQDATVLTSIAFIADFTLKCGNGAKGIPLYAEIDGKTVPAARTGDDKYQVSWTEEVKKARSGDYNVNLFDDEGYAALRKAVRSGEDASTVKPLVTVVVNYPGAYQGPWLNKCFTIINNHFRHMTSRPLYLSSTLAQITLSTAWTTLKFMFSEPSVTRVFNTVVSRSEDLEIWKVEGKKNRSIFNPSGCCRHLRHRDGIYKFISILMLGNVLSIHAVLVEATEGEEVRTDKRSRSSRALVVVPDWLLVLNRPNDNTKTIASQTPHQRAASLVAFVSMVTKTSRKLHRSSPRLFGQIYTWSRDCQCSYQRHEPMRRRINERSCSFLSQARLKRSTYYSITMHCIVFPFVFSELYCQGCIVTSYPAALEQVQINLSPRLSHRQRCNRFGVNLLLVSLSQTALEQVQSNLVPLCSRGILEQSFSGKEVYSVHNATLLIYYRTTTTLTLTHLARQLKTEKTNEDRKKGTDGVMETKCLFRIHACAQLSSYLVSTFKFLPLGTRPEKCAVAVPAQARNVITANRLGVDSNIVTVTKRSRFGESFPKLNLTINAQPRLQIMFNNENVLSLGERYVLLQTNQLQLTRVKGDSFVNEKPPSVHPTEIRTSISPSSAVELNTASVLANYATEKQACAETAKSKFPKEVGGSGSIDICSAMSSITQKELEGGRIGVECFCKIDRW</sequence>
<dbReference type="PANTHER" id="PTHR12731">
    <property type="entry name" value="TRANSLOCON-ASSOCIATED PROTEIN, DELTA SUBUNIT"/>
    <property type="match status" value="1"/>
</dbReference>
<name>A0A7R8Z5T5_TIMDO</name>
<keyword evidence="6" id="KW-1017">Isopeptide bond</keyword>
<keyword evidence="13" id="KW-1015">Disulfide bond</keyword>
<evidence type="ECO:0000256" key="8">
    <source>
        <dbReference type="ARBA" id="ARBA00022729"/>
    </source>
</evidence>
<evidence type="ECO:0000256" key="10">
    <source>
        <dbReference type="ARBA" id="ARBA00022843"/>
    </source>
</evidence>
<evidence type="ECO:0000256" key="14">
    <source>
        <dbReference type="ARBA" id="ARBA00031791"/>
    </source>
</evidence>
<proteinExistence type="inferred from homology"/>
<evidence type="ECO:0000256" key="7">
    <source>
        <dbReference type="ARBA" id="ARBA00022692"/>
    </source>
</evidence>
<dbReference type="Pfam" id="PF05404">
    <property type="entry name" value="TRAP-delta"/>
    <property type="match status" value="1"/>
</dbReference>
<dbReference type="PANTHER" id="PTHR12731:SF1">
    <property type="entry name" value="TRANSLOCON-ASSOCIATED PROTEIN SUBUNIT DELTA"/>
    <property type="match status" value="1"/>
</dbReference>
<protein>
    <recommendedName>
        <fullName evidence="5">Translocon-associated protein subunit delta</fullName>
    </recommendedName>
    <alternativeName>
        <fullName evidence="14">Signal sequence receptor subunit delta</fullName>
    </alternativeName>
</protein>
<dbReference type="AlphaFoldDB" id="A0A7R8Z5T5"/>
<evidence type="ECO:0000256" key="13">
    <source>
        <dbReference type="ARBA" id="ARBA00023157"/>
    </source>
</evidence>
<dbReference type="InterPro" id="IPR008855">
    <property type="entry name" value="TRAP-delta"/>
</dbReference>
<evidence type="ECO:0000256" key="6">
    <source>
        <dbReference type="ARBA" id="ARBA00022499"/>
    </source>
</evidence>
<evidence type="ECO:0000256" key="2">
    <source>
        <dbReference type="ARBA" id="ARBA00004115"/>
    </source>
</evidence>
<evidence type="ECO:0000256" key="3">
    <source>
        <dbReference type="ARBA" id="ARBA00009294"/>
    </source>
</evidence>
<dbReference type="GO" id="GO:0005789">
    <property type="term" value="C:endoplasmic reticulum membrane"/>
    <property type="evidence" value="ECO:0007669"/>
    <property type="project" value="UniProtKB-SubCell"/>
</dbReference>
<evidence type="ECO:0000256" key="11">
    <source>
        <dbReference type="ARBA" id="ARBA00022989"/>
    </source>
</evidence>
<comment type="subcellular location">
    <subcellularLocation>
        <location evidence="2">Endoplasmic reticulum membrane</location>
        <topology evidence="2">Single-pass type I membrane protein</topology>
    </subcellularLocation>
</comment>
<organism evidence="15">
    <name type="scientific">Timema douglasi</name>
    <name type="common">Walking stick</name>
    <dbReference type="NCBI Taxonomy" id="61478"/>
    <lineage>
        <taxon>Eukaryota</taxon>
        <taxon>Metazoa</taxon>
        <taxon>Ecdysozoa</taxon>
        <taxon>Arthropoda</taxon>
        <taxon>Hexapoda</taxon>
        <taxon>Insecta</taxon>
        <taxon>Pterygota</taxon>
        <taxon>Neoptera</taxon>
        <taxon>Polyneoptera</taxon>
        <taxon>Phasmatodea</taxon>
        <taxon>Timematodea</taxon>
        <taxon>Timematoidea</taxon>
        <taxon>Timematidae</taxon>
        <taxon>Timema</taxon>
    </lineage>
</organism>
<gene>
    <name evidence="15" type="ORF">TDIB3V08_LOCUS1414</name>
</gene>
<reference evidence="15" key="1">
    <citation type="submission" date="2020-11" db="EMBL/GenBank/DDBJ databases">
        <authorList>
            <person name="Tran Van P."/>
        </authorList>
    </citation>
    <scope>NUCLEOTIDE SEQUENCE</scope>
</reference>
<comment type="subunit">
    <text evidence="4">Heterotetramer of TRAP-alpha, TRAP-beta, TRAP-delta and TRAP-gamma.</text>
</comment>
<evidence type="ECO:0000313" key="15">
    <source>
        <dbReference type="EMBL" id="CAD7195006.1"/>
    </source>
</evidence>
<comment type="similarity">
    <text evidence="3">Belongs to the TRAP-delta family.</text>
</comment>
<keyword evidence="12" id="KW-0472">Membrane</keyword>
<evidence type="ECO:0000256" key="5">
    <source>
        <dbReference type="ARBA" id="ARBA00014387"/>
    </source>
</evidence>
<evidence type="ECO:0000256" key="12">
    <source>
        <dbReference type="ARBA" id="ARBA00023136"/>
    </source>
</evidence>